<dbReference type="RefSeq" id="WP_264902865.1">
    <property type="nucleotide sequence ID" value="NZ_JAPDVH010000003.1"/>
</dbReference>
<dbReference type="GO" id="GO:0009418">
    <property type="term" value="C:pilus shaft"/>
    <property type="evidence" value="ECO:0007669"/>
    <property type="project" value="InterPro"/>
</dbReference>
<dbReference type="Gene3D" id="2.60.40.2580">
    <property type="match status" value="1"/>
</dbReference>
<name>A0AAW5UTK0_9BACT</name>
<evidence type="ECO:0000313" key="4">
    <source>
        <dbReference type="Proteomes" id="UP001209168"/>
    </source>
</evidence>
<evidence type="ECO:0000256" key="1">
    <source>
        <dbReference type="SAM" id="SignalP"/>
    </source>
</evidence>
<organism evidence="3 4">
    <name type="scientific">Segatella copri</name>
    <dbReference type="NCBI Taxonomy" id="165179"/>
    <lineage>
        <taxon>Bacteria</taxon>
        <taxon>Pseudomonadati</taxon>
        <taxon>Bacteroidota</taxon>
        <taxon>Bacteroidia</taxon>
        <taxon>Bacteroidales</taxon>
        <taxon>Prevotellaceae</taxon>
        <taxon>Segatella</taxon>
    </lineage>
</organism>
<comment type="caution">
    <text evidence="3">The sequence shown here is derived from an EMBL/GenBank/DDBJ whole genome shotgun (WGS) entry which is preliminary data.</text>
</comment>
<dbReference type="NCBIfam" id="NF038041">
    <property type="entry name" value="fim_Mfa1_fam"/>
    <property type="match status" value="1"/>
</dbReference>
<dbReference type="InterPro" id="IPR047786">
    <property type="entry name" value="Mfa1_fim"/>
</dbReference>
<accession>A0AAW5UTK0</accession>
<evidence type="ECO:0000313" key="3">
    <source>
        <dbReference type="EMBL" id="MCW4157222.1"/>
    </source>
</evidence>
<dbReference type="AlphaFoldDB" id="A0AAW5UTK0"/>
<dbReference type="EMBL" id="JAPDVH010000003">
    <property type="protein sequence ID" value="MCW4157222.1"/>
    <property type="molecule type" value="Genomic_DNA"/>
</dbReference>
<keyword evidence="1" id="KW-0732">Signal</keyword>
<reference evidence="3" key="1">
    <citation type="submission" date="2022-11" db="EMBL/GenBank/DDBJ databases">
        <title>Genomic repertoires linked with pathogenic potency of arthritogenic Prevotella copri isolated from the gut of rheumatoid arthritis patients.</title>
        <authorList>
            <person name="Nii T."/>
            <person name="Maeda Y."/>
            <person name="Motooka D."/>
            <person name="Naito M."/>
            <person name="Matsumoto Y."/>
            <person name="Ogawa T."/>
            <person name="Oguro-Igashira E."/>
            <person name="Kishikawa T."/>
            <person name="Yamashita M."/>
            <person name="Koizumi S."/>
            <person name="Kurakawa T."/>
            <person name="Okumura R."/>
            <person name="Kayama H."/>
            <person name="Murakami M."/>
            <person name="Sakaguchi T."/>
            <person name="Das B."/>
            <person name="Nakamura S."/>
            <person name="Okada Y."/>
            <person name="Kumanogoh A."/>
            <person name="Takeda K."/>
        </authorList>
    </citation>
    <scope>NUCLEOTIDE SEQUENCE</scope>
    <source>
        <strain evidence="3">H012_8</strain>
    </source>
</reference>
<protein>
    <submittedName>
        <fullName evidence="3">Mfa1 family fimbria major subunit</fullName>
    </submittedName>
</protein>
<dbReference type="InterPro" id="IPR029140">
    <property type="entry name" value="Mfa1_C"/>
</dbReference>
<feature type="signal peptide" evidence="1">
    <location>
        <begin position="1"/>
        <end position="23"/>
    </location>
</feature>
<gene>
    <name evidence="3" type="ORF">ONT23_17220</name>
</gene>
<sequence>MRIKHFFGLAVIAAMTASCSSNNDLVNGGGNSSSEVENGTAYASFKINLPTTSGTRAAGDPTFVDGDKTEYAVNDATLLVFKKEGSDYKFKEKVDLGNMEPWTSSTTDGITTTAKLTAKITKAEVGSDKGYYALIVLNNNSGTDEKITYPDVDETYAKWSQDDKKAKATNYLKHDKGFFMANAPKYVAGAPETLVEIKNIYASKQQAENSTATTVYVERGLAKVSLASGSENKHFDIKSGNYNGDKVDITGWTLDVTNTKTFPVHVTDGLWKDTWNETTTPAATNGATMNRFRDTNPTAEFPRVYWGLDPNYSNDFTFTSVPACKDEFKMATTADFKKDEDAKKPQYCLENTFDIDHMVQGQTTRVLFSAKYKPNDIPEGETFYKMGNSSQLWNADKVVAQITAKAQEVLGETDADKVKVTLNASGNDMTKAGVHLVEAVNVQHNSVNISDDDALKINAKLGFKKATPTDAAVGLSTFESGVSYYIARVKHFGDALTPWNPGDKTYDKNNANWLGRYGVLRNNWYELTVKSVSGPGYPDIPKVNPTDPDDVNDQYINVEVKILDWAKRSQDVDL</sequence>
<feature type="domain" description="Minor fimbrium subunit Mfa1 C-terminal" evidence="2">
    <location>
        <begin position="477"/>
        <end position="571"/>
    </location>
</feature>
<dbReference type="PROSITE" id="PS51257">
    <property type="entry name" value="PROKAR_LIPOPROTEIN"/>
    <property type="match status" value="1"/>
</dbReference>
<dbReference type="Proteomes" id="UP001209168">
    <property type="component" value="Unassembled WGS sequence"/>
</dbReference>
<dbReference type="Pfam" id="PF15495">
    <property type="entry name" value="Fimbrillin_C"/>
    <property type="match status" value="1"/>
</dbReference>
<proteinExistence type="predicted"/>
<evidence type="ECO:0000259" key="2">
    <source>
        <dbReference type="Pfam" id="PF15495"/>
    </source>
</evidence>
<feature type="chain" id="PRO_5043408948" evidence="1">
    <location>
        <begin position="24"/>
        <end position="574"/>
    </location>
</feature>
<dbReference type="Gene3D" id="2.60.40.3690">
    <property type="match status" value="2"/>
</dbReference>